<accession>A0A7R8X5S9</accession>
<dbReference type="InterPro" id="IPR032675">
    <property type="entry name" value="LRR_dom_sf"/>
</dbReference>
<dbReference type="PROSITE" id="PS50181">
    <property type="entry name" value="FBOX"/>
    <property type="match status" value="1"/>
</dbReference>
<organism evidence="2">
    <name type="scientific">Darwinula stevensoni</name>
    <dbReference type="NCBI Taxonomy" id="69355"/>
    <lineage>
        <taxon>Eukaryota</taxon>
        <taxon>Metazoa</taxon>
        <taxon>Ecdysozoa</taxon>
        <taxon>Arthropoda</taxon>
        <taxon>Crustacea</taxon>
        <taxon>Oligostraca</taxon>
        <taxon>Ostracoda</taxon>
        <taxon>Podocopa</taxon>
        <taxon>Podocopida</taxon>
        <taxon>Darwinulocopina</taxon>
        <taxon>Darwinuloidea</taxon>
        <taxon>Darwinulidae</taxon>
        <taxon>Darwinula</taxon>
    </lineage>
</organism>
<proteinExistence type="predicted"/>
<dbReference type="Pfam" id="PF12937">
    <property type="entry name" value="F-box-like"/>
    <property type="match status" value="1"/>
</dbReference>
<dbReference type="SUPFAM" id="SSF52058">
    <property type="entry name" value="L domain-like"/>
    <property type="match status" value="1"/>
</dbReference>
<dbReference type="InterPro" id="IPR036047">
    <property type="entry name" value="F-box-like_dom_sf"/>
</dbReference>
<dbReference type="InterPro" id="IPR001810">
    <property type="entry name" value="F-box_dom"/>
</dbReference>
<dbReference type="EMBL" id="CAJPEV010000537">
    <property type="protein sequence ID" value="CAG0886249.1"/>
    <property type="molecule type" value="Genomic_DNA"/>
</dbReference>
<protein>
    <recommendedName>
        <fullName evidence="1">F-box domain-containing protein</fullName>
    </recommendedName>
</protein>
<dbReference type="Gene3D" id="1.20.1280.50">
    <property type="match status" value="1"/>
</dbReference>
<evidence type="ECO:0000259" key="1">
    <source>
        <dbReference type="PROSITE" id="PS50181"/>
    </source>
</evidence>
<dbReference type="AlphaFoldDB" id="A0A7R8X5S9"/>
<dbReference type="EMBL" id="LR900054">
    <property type="protein sequence ID" value="CAD7243979.1"/>
    <property type="molecule type" value="Genomic_DNA"/>
</dbReference>
<dbReference type="SMART" id="SM00256">
    <property type="entry name" value="FBOX"/>
    <property type="match status" value="1"/>
</dbReference>
<dbReference type="CDD" id="cd09917">
    <property type="entry name" value="F-box_SF"/>
    <property type="match status" value="1"/>
</dbReference>
<name>A0A7R8X5S9_9CRUS</name>
<dbReference type="Gene3D" id="3.80.10.10">
    <property type="entry name" value="Ribonuclease Inhibitor"/>
    <property type="match status" value="3"/>
</dbReference>
<evidence type="ECO:0000313" key="3">
    <source>
        <dbReference type="Proteomes" id="UP000677054"/>
    </source>
</evidence>
<feature type="domain" description="F-box" evidence="1">
    <location>
        <begin position="1"/>
        <end position="37"/>
    </location>
</feature>
<dbReference type="SUPFAM" id="SSF81383">
    <property type="entry name" value="F-box domain"/>
    <property type="match status" value="1"/>
</dbReference>
<reference evidence="2" key="1">
    <citation type="submission" date="2020-11" db="EMBL/GenBank/DDBJ databases">
        <authorList>
            <person name="Tran Van P."/>
        </authorList>
    </citation>
    <scope>NUCLEOTIDE SEQUENCE</scope>
</reference>
<gene>
    <name evidence="2" type="ORF">DSTB1V02_LOCUS3884</name>
</gene>
<dbReference type="OrthoDB" id="27842at2759"/>
<sequence>MNVQLEIFSYLDWEDILSVRLVSRRWRELADFQFEEKGKIVCDASWNLDVVGILHRLWSWHVVPRSLVFKNVALNRAVSREGEEVMERLREMALVSCAIQPDALVRLLGACSKLKRLCLDEPGVSFLCLLLKLMPGSLPSVTRLELRSTRRLDDSLLSVFWQACPNLMEFSLSSSNFTPNPAIFNSFYSKGSEEPSRYVLTMGHLECLLRSKERFRSLALTQMNLDSSLLVNILCESSIDLCFLDLSGCKEVSSGCLTEIVEKQKSLPELRLVETSGVDDAVLSKICNLTFLEELWIGDVSVSFSKDVLEGLNRLWDLKNLHVPCYGELCLGNREQLKFLSLEYCRLTPNLEQICEPQQLRELCLEHCFSVTDSDMRMLLDSLVNLVVLRLEDLPLTDFAFFCSANSSCTGLGGITFSALKLKLREFLEASVKSVAERRFVREMKAHVTSEELLLSACSDLDSPLRKLKRLKELVLKKMKNVSDVNVILGIRDQGLTHLDISLSPLLRLQSGTTSSPKKFAKNSGGYYSLAHSENQDSTTMYLTDNRC</sequence>
<dbReference type="Proteomes" id="UP000677054">
    <property type="component" value="Unassembled WGS sequence"/>
</dbReference>
<keyword evidence="3" id="KW-1185">Reference proteome</keyword>
<evidence type="ECO:0000313" key="2">
    <source>
        <dbReference type="EMBL" id="CAD7243979.1"/>
    </source>
</evidence>